<proteinExistence type="predicted"/>
<dbReference type="EnsemblMetazoa" id="Aqu2.1.01077_001">
    <property type="protein sequence ID" value="Aqu2.1.01077_001"/>
    <property type="gene ID" value="Aqu2.1.01077"/>
</dbReference>
<dbReference type="AlphaFoldDB" id="A0A1X7SG66"/>
<sequence>SHLKEELQARDKIRRKTVLENDYLRSMLLKTKNLEKESNTKQKEIEVLKDKISLFSYELEENRTCMQTTITSLEKRNQVLAKELQEKTALSETALQQLFEAKTEVEILQEKLSIETVKNITVSDTIKQSTTMMQEQVHGPQT</sequence>
<feature type="coiled-coil region" evidence="1">
    <location>
        <begin position="31"/>
        <end position="111"/>
    </location>
</feature>
<organism evidence="2">
    <name type="scientific">Amphimedon queenslandica</name>
    <name type="common">Sponge</name>
    <dbReference type="NCBI Taxonomy" id="400682"/>
    <lineage>
        <taxon>Eukaryota</taxon>
        <taxon>Metazoa</taxon>
        <taxon>Porifera</taxon>
        <taxon>Demospongiae</taxon>
        <taxon>Heteroscleromorpha</taxon>
        <taxon>Haplosclerida</taxon>
        <taxon>Niphatidae</taxon>
        <taxon>Amphimedon</taxon>
    </lineage>
</organism>
<reference evidence="2" key="1">
    <citation type="submission" date="2017-05" db="UniProtKB">
        <authorList>
            <consortium name="EnsemblMetazoa"/>
        </authorList>
    </citation>
    <scope>IDENTIFICATION</scope>
</reference>
<accession>A0A1X7SG66</accession>
<keyword evidence="1" id="KW-0175">Coiled coil</keyword>
<name>A0A1X7SG66_AMPQE</name>
<dbReference type="InParanoid" id="A0A1X7SG66"/>
<evidence type="ECO:0000313" key="2">
    <source>
        <dbReference type="EnsemblMetazoa" id="Aqu2.1.01077_001"/>
    </source>
</evidence>
<evidence type="ECO:0000256" key="1">
    <source>
        <dbReference type="SAM" id="Coils"/>
    </source>
</evidence>
<protein>
    <submittedName>
        <fullName evidence="2">Uncharacterized protein</fullName>
    </submittedName>
</protein>